<dbReference type="RefSeq" id="WP_274685607.1">
    <property type="nucleotide sequence ID" value="NZ_JARAFO010000109.1"/>
</dbReference>
<dbReference type="EMBL" id="JARAFO010000109">
    <property type="protein sequence ID" value="MDE1454313.1"/>
    <property type="molecule type" value="Genomic_DNA"/>
</dbReference>
<proteinExistence type="predicted"/>
<protein>
    <submittedName>
        <fullName evidence="1">Uncharacterized protein</fullName>
    </submittedName>
</protein>
<sequence length="252" mass="29265">MQQRTFRLGKIDIYFPDSVIKKYWFYADVAALLNQETTEQAVSLIRKELKQRGFGRIAFDSEADGTSVSYRDGQKVFEVAAVINELYNPSFMVSQELRDSFKEEIANYKIPKGQNYKIGDKIIVPDSHNTYFHIMQMIDEYEGSAVCILFNKVYKGMDEAASAEIGKDLLKEHVFAAMCLQESYIIDYTFKVISSNHEPLARVLYTNRRNRLLDETFPDISIQELFELERNAANSDFMKESRQKLSYLTWSN</sequence>
<evidence type="ECO:0000313" key="1">
    <source>
        <dbReference type="EMBL" id="MDE1454313.1"/>
    </source>
</evidence>
<gene>
    <name evidence="1" type="ORF">PVN32_19320</name>
</gene>
<organism evidence="1 2">
    <name type="scientific">Bacillus paralicheniformis</name>
    <dbReference type="NCBI Taxonomy" id="1648923"/>
    <lineage>
        <taxon>Bacteria</taxon>
        <taxon>Bacillati</taxon>
        <taxon>Bacillota</taxon>
        <taxon>Bacilli</taxon>
        <taxon>Bacillales</taxon>
        <taxon>Bacillaceae</taxon>
        <taxon>Bacillus</taxon>
    </lineage>
</organism>
<dbReference type="Proteomes" id="UP001216709">
    <property type="component" value="Unassembled WGS sequence"/>
</dbReference>
<reference evidence="1" key="1">
    <citation type="submission" date="2022-12" db="EMBL/GenBank/DDBJ databases">
        <title>Draft Genome Sequences of Bacillus licheniformis and Bacillus paralicheniformis strains isolated from Irish skim milk powders.</title>
        <authorList>
            <person name="Lourenco A."/>
            <person name="Li F."/>
            <person name="Geraldine D."/>
            <person name="Tobin J.T."/>
            <person name="Butler F."/>
            <person name="Jordan K."/>
            <person name="Obrien T."/>
        </authorList>
    </citation>
    <scope>NUCLEOTIDE SEQUENCE</scope>
    <source>
        <strain evidence="1">3370</strain>
    </source>
</reference>
<dbReference type="AlphaFoldDB" id="A0AAW6KJJ9"/>
<comment type="caution">
    <text evidence="1">The sequence shown here is derived from an EMBL/GenBank/DDBJ whole genome shotgun (WGS) entry which is preliminary data.</text>
</comment>
<name>A0AAW6KJJ9_9BACI</name>
<evidence type="ECO:0000313" key="2">
    <source>
        <dbReference type="Proteomes" id="UP001216709"/>
    </source>
</evidence>
<accession>A0AAW6KJJ9</accession>